<evidence type="ECO:0000256" key="2">
    <source>
        <dbReference type="SAM" id="Phobius"/>
    </source>
</evidence>
<reference evidence="3 4" key="1">
    <citation type="submission" date="2015-03" db="EMBL/GenBank/DDBJ databases">
        <authorList>
            <person name="Hassan Y.I."/>
            <person name="Lepp D."/>
            <person name="Zhou T."/>
        </authorList>
    </citation>
    <scope>NUCLEOTIDE SEQUENCE [LARGE SCALE GENOMIC DNA]</scope>
    <source>
        <strain evidence="3 4">GH2-10</strain>
    </source>
</reference>
<organism evidence="3 4">
    <name type="scientific">Devosia soli</name>
    <dbReference type="NCBI Taxonomy" id="361041"/>
    <lineage>
        <taxon>Bacteria</taxon>
        <taxon>Pseudomonadati</taxon>
        <taxon>Pseudomonadota</taxon>
        <taxon>Alphaproteobacteria</taxon>
        <taxon>Hyphomicrobiales</taxon>
        <taxon>Devosiaceae</taxon>
        <taxon>Devosia</taxon>
    </lineage>
</organism>
<sequence length="253" mass="27220">MAPKEEEFRQTDVTAWGIAALVCAGVAVVAANVSSLIPSSVLTALHVPRNDTVSMAQLRQQVMELRTETAQLRRQNEILTTRFSLQEQTGNEVIRRVRALEVSMPNVQELRPTAANIDRSVTTASIGQKFDADGGTVVVRHSPMPENITQPLPAAIEPTVVSASGAEVGYGVAIGPGFGAGKGKAQWRDLEVRLGSMLMDMDPLLADDANAGNQRLVLGPLQQMAEARDFCQRLEQMEIACTPTVYSGTPLTP</sequence>
<dbReference type="AlphaFoldDB" id="A0A0F5LDR9"/>
<dbReference type="Proteomes" id="UP000033514">
    <property type="component" value="Unassembled WGS sequence"/>
</dbReference>
<keyword evidence="2" id="KW-1133">Transmembrane helix</keyword>
<gene>
    <name evidence="3" type="ORF">VW35_04325</name>
</gene>
<evidence type="ECO:0000256" key="1">
    <source>
        <dbReference type="SAM" id="Coils"/>
    </source>
</evidence>
<dbReference type="RefSeq" id="WP_046141812.1">
    <property type="nucleotide sequence ID" value="NZ_LAJG01000014.1"/>
</dbReference>
<evidence type="ECO:0008006" key="5">
    <source>
        <dbReference type="Google" id="ProtNLM"/>
    </source>
</evidence>
<keyword evidence="2" id="KW-0472">Membrane</keyword>
<keyword evidence="4" id="KW-1185">Reference proteome</keyword>
<feature type="coiled-coil region" evidence="1">
    <location>
        <begin position="55"/>
        <end position="82"/>
    </location>
</feature>
<dbReference type="PATRIC" id="fig|361041.3.peg.170"/>
<evidence type="ECO:0000313" key="4">
    <source>
        <dbReference type="Proteomes" id="UP000033514"/>
    </source>
</evidence>
<name>A0A0F5LDR9_9HYPH</name>
<feature type="transmembrane region" description="Helical" evidence="2">
    <location>
        <begin position="13"/>
        <end position="33"/>
    </location>
</feature>
<keyword evidence="1" id="KW-0175">Coiled coil</keyword>
<protein>
    <recommendedName>
        <fullName evidence="5">SPOR domain-containing protein</fullName>
    </recommendedName>
</protein>
<dbReference type="OrthoDB" id="7945190at2"/>
<evidence type="ECO:0000313" key="3">
    <source>
        <dbReference type="EMBL" id="KKB79742.1"/>
    </source>
</evidence>
<dbReference type="EMBL" id="LAJG01000014">
    <property type="protein sequence ID" value="KKB79742.1"/>
    <property type="molecule type" value="Genomic_DNA"/>
</dbReference>
<dbReference type="STRING" id="361041.VW35_04325"/>
<accession>A0A0F5LDR9</accession>
<comment type="caution">
    <text evidence="3">The sequence shown here is derived from an EMBL/GenBank/DDBJ whole genome shotgun (WGS) entry which is preliminary data.</text>
</comment>
<keyword evidence="2" id="KW-0812">Transmembrane</keyword>
<proteinExistence type="predicted"/>